<evidence type="ECO:0008006" key="4">
    <source>
        <dbReference type="Google" id="ProtNLM"/>
    </source>
</evidence>
<dbReference type="EMBL" id="CAUYUJ010020197">
    <property type="protein sequence ID" value="CAK0896501.1"/>
    <property type="molecule type" value="Genomic_DNA"/>
</dbReference>
<keyword evidence="3" id="KW-1185">Reference proteome</keyword>
<evidence type="ECO:0000256" key="1">
    <source>
        <dbReference type="SAM" id="MobiDB-lite"/>
    </source>
</evidence>
<protein>
    <recommendedName>
        <fullName evidence="4">Endonuclease/exonuclease/phosphatase domain-containing protein</fullName>
    </recommendedName>
</protein>
<proteinExistence type="predicted"/>
<comment type="caution">
    <text evidence="2">The sequence shown here is derived from an EMBL/GenBank/DDBJ whole genome shotgun (WGS) entry which is preliminary data.</text>
</comment>
<accession>A0ABN9XAE5</accession>
<feature type="region of interest" description="Disordered" evidence="1">
    <location>
        <begin position="353"/>
        <end position="374"/>
    </location>
</feature>
<name>A0ABN9XAE5_9DINO</name>
<feature type="compositionally biased region" description="Polar residues" evidence="1">
    <location>
        <begin position="114"/>
        <end position="125"/>
    </location>
</feature>
<gene>
    <name evidence="2" type="ORF">PCOR1329_LOCUS74957</name>
</gene>
<feature type="region of interest" description="Disordered" evidence="1">
    <location>
        <begin position="59"/>
        <end position="150"/>
    </location>
</feature>
<reference evidence="2" key="1">
    <citation type="submission" date="2023-10" db="EMBL/GenBank/DDBJ databases">
        <authorList>
            <person name="Chen Y."/>
            <person name="Shah S."/>
            <person name="Dougan E. K."/>
            <person name="Thang M."/>
            <person name="Chan C."/>
        </authorList>
    </citation>
    <scope>NUCLEOTIDE SEQUENCE [LARGE SCALE GENOMIC DNA]</scope>
</reference>
<evidence type="ECO:0000313" key="3">
    <source>
        <dbReference type="Proteomes" id="UP001189429"/>
    </source>
</evidence>
<organism evidence="2 3">
    <name type="scientific">Prorocentrum cordatum</name>
    <dbReference type="NCBI Taxonomy" id="2364126"/>
    <lineage>
        <taxon>Eukaryota</taxon>
        <taxon>Sar</taxon>
        <taxon>Alveolata</taxon>
        <taxon>Dinophyceae</taxon>
        <taxon>Prorocentrales</taxon>
        <taxon>Prorocentraceae</taxon>
        <taxon>Prorocentrum</taxon>
    </lineage>
</organism>
<evidence type="ECO:0000313" key="2">
    <source>
        <dbReference type="EMBL" id="CAK0896501.1"/>
    </source>
</evidence>
<feature type="non-terminal residue" evidence="2">
    <location>
        <position position="444"/>
    </location>
</feature>
<dbReference type="Proteomes" id="UP001189429">
    <property type="component" value="Unassembled WGS sequence"/>
</dbReference>
<sequence>MEELRLAQELANLQQATSEAPVQKEGLAALKSQLEAACQQLSNLEGTHPDAIADAEASLAQHAAKEAGGVNVPRRHSAKSPPMPGEDTSAPGVAPTHRHLGKQPLHPQEKKNKQQTLTNYFNLSSGIPDPGKMAPPRPRSQGPEQRWQRHCDKRARNGAQLILVTFNAQTLEPKERQQLRRIGESVTARTHYVEDFCNRHHIQLAGIQESRLPDSGLTLTAISAHAPAASAPTEEKRAFWAPLQKELAAALHQRAPVVLIDGNDDDEAAGANSNYQFALERRLAHDLQDAAELSGTMEPAWFGIPGHEKRGDHVWLGPHWHRKLHATSALQDSLYFSEREGHRAVKATVALDHSLGPRPAPSPTTSTEKLRDPKARRALEEDTSALAGELQHNATQGPDVYHAQMIEHVQDLQREHFFAPASQVPKKPWISSTSWALIKNTPGI</sequence>